<accession>A0ABT3MVP1</accession>
<dbReference type="InterPro" id="IPR010727">
    <property type="entry name" value="DUF1302"/>
</dbReference>
<sequence>MMPERTPALRIAPVKAGFSLAGFSLAGLLLAFPSYSLEFSDDSGSMTGALDTTLSYGTLWRVQGQDMKHYKGSSTPNHDDVNTNDGNRAYDTGVVSQVFRISADLEVDWEDQYGLFIRGTAFYDTHMMDRHNHWPDANRGRSPDQTNTYPYADDWSNDVLDGQGHDAKIQDAYIYGAWDIGEMPLDVRFGKQVINWGEGIFYRDGINTVNAMDGASFALPGSEVKDLLIPQHALSFRLGVTDNLSMAAYYQFEWESSVTPGRGTFFSTNDLFTDGGTKGYNQIPDSLNLMSGVYGLANTRSLYSDMAINTQGDYIVVTDTSTEKDASDNGQWGINFKYFAEELNDTEFGFYFVNYNSHVPYIQAQLDQSVARNALGLAGANAANLNAALGQAVPGYGGATLQDLLVKQGACTDATSCNTYIQGAAAGAHVISNGVSATRVYPEDIQMYGISFNTAVKGTSIAGELAYRPNAPMWIDHPNDLVAGVNDNMAKILGSVAKPQLGCFDNLSQAEPAKQYCMSSGPYKNYKEVRLWTGTLVFIRNFGPRIGLDGLYGIFEPSFELIQGLDDYDNYVSTASGPWGKGFEEDYHPASDRLDKFSWGYTAVLSGELNDVMAGINLNPVITFRHDVHGNSRLTGNFLEGRKAVTMALNGLYMNTVEAGLAYTTFFGSERTNSLHDRDNVAFNVKYYF</sequence>
<dbReference type="Pfam" id="PF06980">
    <property type="entry name" value="DUF1302"/>
    <property type="match status" value="1"/>
</dbReference>
<dbReference type="Proteomes" id="UP001209854">
    <property type="component" value="Unassembled WGS sequence"/>
</dbReference>
<name>A0ABT3MVP1_9GAMM</name>
<evidence type="ECO:0000313" key="1">
    <source>
        <dbReference type="EMBL" id="MCW7553445.1"/>
    </source>
</evidence>
<organism evidence="1 2">
    <name type="scientific">Endozoicomonas gorgoniicola</name>
    <dbReference type="NCBI Taxonomy" id="1234144"/>
    <lineage>
        <taxon>Bacteria</taxon>
        <taxon>Pseudomonadati</taxon>
        <taxon>Pseudomonadota</taxon>
        <taxon>Gammaproteobacteria</taxon>
        <taxon>Oceanospirillales</taxon>
        <taxon>Endozoicomonadaceae</taxon>
        <taxon>Endozoicomonas</taxon>
    </lineage>
</organism>
<evidence type="ECO:0000313" key="2">
    <source>
        <dbReference type="Proteomes" id="UP001209854"/>
    </source>
</evidence>
<proteinExistence type="predicted"/>
<comment type="caution">
    <text evidence="1">The sequence shown here is derived from an EMBL/GenBank/DDBJ whole genome shotgun (WGS) entry which is preliminary data.</text>
</comment>
<protein>
    <submittedName>
        <fullName evidence="1">DUF1302 domain-containing protein</fullName>
    </submittedName>
</protein>
<gene>
    <name evidence="1" type="ORF">NX722_12525</name>
</gene>
<dbReference type="EMBL" id="JAPFCC010000001">
    <property type="protein sequence ID" value="MCW7553445.1"/>
    <property type="molecule type" value="Genomic_DNA"/>
</dbReference>
<reference evidence="1 2" key="1">
    <citation type="submission" date="2022-10" db="EMBL/GenBank/DDBJ databases">
        <title>High-quality genome sequences of two octocoral-associated bacteria, Endozoicomonas euniceicola EF212 and Endozoicomonas gorgoniicola PS125.</title>
        <authorList>
            <person name="Chiou Y.-J."/>
            <person name="Chen Y.-H."/>
        </authorList>
    </citation>
    <scope>NUCLEOTIDE SEQUENCE [LARGE SCALE GENOMIC DNA]</scope>
    <source>
        <strain evidence="1 2">PS125</strain>
    </source>
</reference>
<dbReference type="RefSeq" id="WP_262568272.1">
    <property type="nucleotide sequence ID" value="NZ_JAPFCC010000001.1"/>
</dbReference>
<keyword evidence="2" id="KW-1185">Reference proteome</keyword>